<proteinExistence type="predicted"/>
<protein>
    <submittedName>
        <fullName evidence="8">YihY/virulence factor BrkB family protein</fullName>
    </submittedName>
</protein>
<feature type="transmembrane region" description="Helical" evidence="7">
    <location>
        <begin position="316"/>
        <end position="338"/>
    </location>
</feature>
<gene>
    <name evidence="8" type="ORF">HUK82_09090</name>
</gene>
<feature type="transmembrane region" description="Helical" evidence="7">
    <location>
        <begin position="281"/>
        <end position="304"/>
    </location>
</feature>
<dbReference type="PANTHER" id="PTHR30213:SF0">
    <property type="entry name" value="UPF0761 MEMBRANE PROTEIN YIHY"/>
    <property type="match status" value="1"/>
</dbReference>
<dbReference type="InterPro" id="IPR017039">
    <property type="entry name" value="Virul_fac_BrkB"/>
</dbReference>
<feature type="transmembrane region" description="Helical" evidence="7">
    <location>
        <begin position="201"/>
        <end position="230"/>
    </location>
</feature>
<dbReference type="RefSeq" id="WP_176613671.1">
    <property type="nucleotide sequence ID" value="NZ_JABXXR010000060.1"/>
</dbReference>
<evidence type="ECO:0000313" key="8">
    <source>
        <dbReference type="EMBL" id="NVN40717.1"/>
    </source>
</evidence>
<evidence type="ECO:0000256" key="3">
    <source>
        <dbReference type="ARBA" id="ARBA00022692"/>
    </source>
</evidence>
<dbReference type="PANTHER" id="PTHR30213">
    <property type="entry name" value="INNER MEMBRANE PROTEIN YHJD"/>
    <property type="match status" value="1"/>
</dbReference>
<evidence type="ECO:0000256" key="5">
    <source>
        <dbReference type="ARBA" id="ARBA00023136"/>
    </source>
</evidence>
<evidence type="ECO:0000256" key="2">
    <source>
        <dbReference type="ARBA" id="ARBA00022475"/>
    </source>
</evidence>
<feature type="region of interest" description="Disordered" evidence="6">
    <location>
        <begin position="1"/>
        <end position="44"/>
    </location>
</feature>
<evidence type="ECO:0000313" key="9">
    <source>
        <dbReference type="Proteomes" id="UP000585665"/>
    </source>
</evidence>
<evidence type="ECO:0000256" key="4">
    <source>
        <dbReference type="ARBA" id="ARBA00022989"/>
    </source>
</evidence>
<organism evidence="8 9">
    <name type="scientific">Ameyamaea chiangmaiensis</name>
    <dbReference type="NCBI Taxonomy" id="442969"/>
    <lineage>
        <taxon>Bacteria</taxon>
        <taxon>Pseudomonadati</taxon>
        <taxon>Pseudomonadota</taxon>
        <taxon>Alphaproteobacteria</taxon>
        <taxon>Acetobacterales</taxon>
        <taxon>Acetobacteraceae</taxon>
        <taxon>Ameyamaea</taxon>
    </lineage>
</organism>
<evidence type="ECO:0000256" key="7">
    <source>
        <dbReference type="SAM" id="Phobius"/>
    </source>
</evidence>
<dbReference type="GO" id="GO:0005886">
    <property type="term" value="C:plasma membrane"/>
    <property type="evidence" value="ECO:0007669"/>
    <property type="project" value="UniProtKB-SubCell"/>
</dbReference>
<evidence type="ECO:0000256" key="1">
    <source>
        <dbReference type="ARBA" id="ARBA00004651"/>
    </source>
</evidence>
<dbReference type="NCBIfam" id="TIGR00765">
    <property type="entry name" value="yihY_not_rbn"/>
    <property type="match status" value="1"/>
</dbReference>
<reference evidence="8 9" key="1">
    <citation type="submission" date="2020-06" db="EMBL/GenBank/DDBJ databases">
        <title>Description of novel acetic acid bacteria.</title>
        <authorList>
            <person name="Sombolestani A."/>
        </authorList>
    </citation>
    <scope>NUCLEOTIDE SEQUENCE [LARGE SCALE GENOMIC DNA]</scope>
    <source>
        <strain evidence="8 9">LMG 27010</strain>
    </source>
</reference>
<keyword evidence="2" id="KW-1003">Cell membrane</keyword>
<dbReference type="EMBL" id="JABXXR010000060">
    <property type="protein sequence ID" value="NVN40717.1"/>
    <property type="molecule type" value="Genomic_DNA"/>
</dbReference>
<dbReference type="AlphaFoldDB" id="A0A850P7Z1"/>
<keyword evidence="3 7" id="KW-0812">Transmembrane</keyword>
<dbReference type="Proteomes" id="UP000585665">
    <property type="component" value="Unassembled WGS sequence"/>
</dbReference>
<accession>A0A850P7Z1</accession>
<dbReference type="PIRSF" id="PIRSF035875">
    <property type="entry name" value="RNase_BN"/>
    <property type="match status" value="1"/>
</dbReference>
<keyword evidence="9" id="KW-1185">Reference proteome</keyword>
<comment type="subcellular location">
    <subcellularLocation>
        <location evidence="1">Cell membrane</location>
        <topology evidence="1">Multi-pass membrane protein</topology>
    </subcellularLocation>
</comment>
<comment type="caution">
    <text evidence="8">The sequence shown here is derived from an EMBL/GenBank/DDBJ whole genome shotgun (WGS) entry which is preliminary data.</text>
</comment>
<feature type="transmembrane region" description="Helical" evidence="7">
    <location>
        <begin position="97"/>
        <end position="117"/>
    </location>
</feature>
<evidence type="ECO:0000256" key="6">
    <source>
        <dbReference type="SAM" id="MobiDB-lite"/>
    </source>
</evidence>
<dbReference type="Pfam" id="PF03631">
    <property type="entry name" value="Virul_fac_BrkB"/>
    <property type="match status" value="1"/>
</dbReference>
<keyword evidence="4 7" id="KW-1133">Transmembrane helix</keyword>
<feature type="transmembrane region" description="Helical" evidence="7">
    <location>
        <begin position="250"/>
        <end position="269"/>
    </location>
</feature>
<sequence>MSTEPATAAPEPTGLTDPPSSPVTNDRDPHAESTDPAAPKRPGESIVQTVEPVEQTPIHSYDSPLKITATEWRTICKHAVLAVVGDRISLAAAGCGFYATLALFPTISMLISMYGLAFDLQSVEPQLQLLHNLLPTAAADLIADRIHVLVERPHAALTLNLAISLTVTLWSASAGTKSMLSALNMAYNFPEIRSFLKFQGVALGMTFSTILGAAVTLALLVALPVLVAYFPARLGLTAPPWSVSIAVRMAGPLALVVFVTAAFATLYRIGPSRTEAILWRWVMPGALIATALWIVSSIGFSFYVSHVGSFDSTYGPLGAVIALMMWSYASAFVALLGAEINACMEALFVGGRKTPQLRVLQVAET</sequence>
<keyword evidence="5 7" id="KW-0472">Membrane</keyword>
<name>A0A850P7Z1_9PROT</name>